<name>A0ABQ2DJA1_9DEIO</name>
<evidence type="ECO:0000313" key="2">
    <source>
        <dbReference type="Proteomes" id="UP000632222"/>
    </source>
</evidence>
<evidence type="ECO:0000313" key="1">
    <source>
        <dbReference type="EMBL" id="GGJ59148.1"/>
    </source>
</evidence>
<comment type="caution">
    <text evidence="1">The sequence shown here is derived from an EMBL/GenBank/DDBJ whole genome shotgun (WGS) entry which is preliminary data.</text>
</comment>
<sequence length="200" mass="23402">MNNQSDHFNRLLKRLAGHFSGRSWRGRAIDRSVEFIKFQNNQDSFRVYAGMIVPMDPESEIAQIDEYVQYVTSTSGMYDYFSEIPIIVFDYHIDDRRYPRTERQQRFSKLLGMELDCLGYSVKLGYFEDILADVNGIIYGGDFSNEVLYPIGINIDDALRRILDNNPLFVEDERSTIEFDNKNGIWIPLSNEEKARRKSL</sequence>
<gene>
    <name evidence="1" type="ORF">GCM10008938_51560</name>
</gene>
<organism evidence="1 2">
    <name type="scientific">Deinococcus roseus</name>
    <dbReference type="NCBI Taxonomy" id="392414"/>
    <lineage>
        <taxon>Bacteria</taxon>
        <taxon>Thermotogati</taxon>
        <taxon>Deinococcota</taxon>
        <taxon>Deinococci</taxon>
        <taxon>Deinococcales</taxon>
        <taxon>Deinococcaceae</taxon>
        <taxon>Deinococcus</taxon>
    </lineage>
</organism>
<protein>
    <submittedName>
        <fullName evidence="1">Uncharacterized protein</fullName>
    </submittedName>
</protein>
<proteinExistence type="predicted"/>
<dbReference type="EMBL" id="BMOD01000049">
    <property type="protein sequence ID" value="GGJ59148.1"/>
    <property type="molecule type" value="Genomic_DNA"/>
</dbReference>
<dbReference type="Proteomes" id="UP000632222">
    <property type="component" value="Unassembled WGS sequence"/>
</dbReference>
<reference evidence="2" key="1">
    <citation type="journal article" date="2019" name="Int. J. Syst. Evol. Microbiol.">
        <title>The Global Catalogue of Microorganisms (GCM) 10K type strain sequencing project: providing services to taxonomists for standard genome sequencing and annotation.</title>
        <authorList>
            <consortium name="The Broad Institute Genomics Platform"/>
            <consortium name="The Broad Institute Genome Sequencing Center for Infectious Disease"/>
            <person name="Wu L."/>
            <person name="Ma J."/>
        </authorList>
    </citation>
    <scope>NUCLEOTIDE SEQUENCE [LARGE SCALE GENOMIC DNA]</scope>
    <source>
        <strain evidence="2">JCM 14370</strain>
    </source>
</reference>
<dbReference type="RefSeq" id="WP_189009299.1">
    <property type="nucleotide sequence ID" value="NZ_BMOD01000049.1"/>
</dbReference>
<accession>A0ABQ2DJA1</accession>
<keyword evidence="2" id="KW-1185">Reference proteome</keyword>